<gene>
    <name evidence="1" type="ORF">A7P90_03430</name>
</gene>
<dbReference type="EMBL" id="LXSG01000021">
    <property type="protein sequence ID" value="OAM20878.1"/>
    <property type="molecule type" value="Genomic_DNA"/>
</dbReference>
<evidence type="ECO:0000313" key="1">
    <source>
        <dbReference type="EMBL" id="OAM20878.1"/>
    </source>
</evidence>
<comment type="caution">
    <text evidence="1">The sequence shown here is derived from an EMBL/GenBank/DDBJ whole genome shotgun (WGS) entry which is preliminary data.</text>
</comment>
<evidence type="ECO:0000313" key="2">
    <source>
        <dbReference type="Proteomes" id="UP000077589"/>
    </source>
</evidence>
<protein>
    <submittedName>
        <fullName evidence="1">Uncharacterized protein</fullName>
    </submittedName>
</protein>
<dbReference type="Proteomes" id="UP000077589">
    <property type="component" value="Unassembled WGS sequence"/>
</dbReference>
<organism evidence="1 2">
    <name type="scientific">Eikenella corrodens</name>
    <dbReference type="NCBI Taxonomy" id="539"/>
    <lineage>
        <taxon>Bacteria</taxon>
        <taxon>Pseudomonadati</taxon>
        <taxon>Pseudomonadota</taxon>
        <taxon>Betaproteobacteria</taxon>
        <taxon>Neisseriales</taxon>
        <taxon>Neisseriaceae</taxon>
        <taxon>Eikenella</taxon>
    </lineage>
</organism>
<proteinExistence type="predicted"/>
<reference evidence="2" key="1">
    <citation type="submission" date="2016-05" db="EMBL/GenBank/DDBJ databases">
        <title>Draft genome of Corynebacterium afermentans subsp. afermentans LCDC 88199T.</title>
        <authorList>
            <person name="Bernier A.-M."/>
            <person name="Bernard K."/>
        </authorList>
    </citation>
    <scope>NUCLEOTIDE SEQUENCE [LARGE SCALE GENOMIC DNA]</scope>
    <source>
        <strain evidence="2">NML04-0072</strain>
    </source>
</reference>
<accession>A0A1A9RM87</accession>
<sequence>MTHRVGLLKVSVRKGAVRDAFPVFALWLAQDVGNDKAAMTIERYAPFFRVAAQQWPTLPDFPTILSHFKPKGMRRYLKVKQWLEQLPNQKTDKQLAVDLAELDRIEVLRGKLAGNPVAESLFDSYHDKLLSKYHAGKTSITSIRLAMQPVIGLMQGFNHFPTQEDIDAYLRKKPGQRAALTGFISYLRREHALDLHISKVTKKDQQRMKVAKRNALEKKVIAYIMRCYKDPDAFRLHDWLRLALPYFHWREIRSEYTVTEHPGGYMVSQSGEKMFIPTSISEFSFMSKY</sequence>
<name>A0A1A9RM87_EIKCO</name>
<dbReference type="AlphaFoldDB" id="A0A1A9RM87"/>